<sequence>AVLSSKVRQSDIHFPVVEAVVTYSSAKSSDFRNYVGKSTSLLGSRTVLIDSYDTESPQRLIYLEVQIIDLQNVFLAKTTIKSDSAPIVHYDEEVSAMPTDATTNAMQ</sequence>
<protein>
    <submittedName>
        <fullName evidence="1">Uncharacterized protein</fullName>
    </submittedName>
</protein>
<accession>A0AAW1VHP9</accession>
<dbReference type="Proteomes" id="UP001431783">
    <property type="component" value="Unassembled WGS sequence"/>
</dbReference>
<reference evidence="1 2" key="1">
    <citation type="submission" date="2023-03" db="EMBL/GenBank/DDBJ databases">
        <title>Genome insight into feeding habits of ladybird beetles.</title>
        <authorList>
            <person name="Li H.-S."/>
            <person name="Huang Y.-H."/>
            <person name="Pang H."/>
        </authorList>
    </citation>
    <scope>NUCLEOTIDE SEQUENCE [LARGE SCALE GENOMIC DNA]</scope>
    <source>
        <strain evidence="1">SYSU_2023b</strain>
        <tissue evidence="1">Whole body</tissue>
    </source>
</reference>
<feature type="non-terminal residue" evidence="1">
    <location>
        <position position="1"/>
    </location>
</feature>
<proteinExistence type="predicted"/>
<dbReference type="EMBL" id="JARQZJ010000137">
    <property type="protein sequence ID" value="KAK9892702.1"/>
    <property type="molecule type" value="Genomic_DNA"/>
</dbReference>
<keyword evidence="2" id="KW-1185">Reference proteome</keyword>
<dbReference type="AlphaFoldDB" id="A0AAW1VHP9"/>
<name>A0AAW1VHP9_9CUCU</name>
<evidence type="ECO:0000313" key="2">
    <source>
        <dbReference type="Proteomes" id="UP001431783"/>
    </source>
</evidence>
<organism evidence="1 2">
    <name type="scientific">Henosepilachna vigintioctopunctata</name>
    <dbReference type="NCBI Taxonomy" id="420089"/>
    <lineage>
        <taxon>Eukaryota</taxon>
        <taxon>Metazoa</taxon>
        <taxon>Ecdysozoa</taxon>
        <taxon>Arthropoda</taxon>
        <taxon>Hexapoda</taxon>
        <taxon>Insecta</taxon>
        <taxon>Pterygota</taxon>
        <taxon>Neoptera</taxon>
        <taxon>Endopterygota</taxon>
        <taxon>Coleoptera</taxon>
        <taxon>Polyphaga</taxon>
        <taxon>Cucujiformia</taxon>
        <taxon>Coccinelloidea</taxon>
        <taxon>Coccinellidae</taxon>
        <taxon>Epilachninae</taxon>
        <taxon>Epilachnini</taxon>
        <taxon>Henosepilachna</taxon>
    </lineage>
</organism>
<comment type="caution">
    <text evidence="1">The sequence shown here is derived from an EMBL/GenBank/DDBJ whole genome shotgun (WGS) entry which is preliminary data.</text>
</comment>
<evidence type="ECO:0000313" key="1">
    <source>
        <dbReference type="EMBL" id="KAK9892702.1"/>
    </source>
</evidence>
<gene>
    <name evidence="1" type="ORF">WA026_021561</name>
</gene>